<keyword evidence="3 5" id="KW-1133">Transmembrane helix</keyword>
<feature type="transmembrane region" description="Helical" evidence="5">
    <location>
        <begin position="193"/>
        <end position="213"/>
    </location>
</feature>
<dbReference type="NCBIfam" id="TIGR01528">
    <property type="entry name" value="NMN_trans_PnuC"/>
    <property type="match status" value="1"/>
</dbReference>
<evidence type="ECO:0000313" key="6">
    <source>
        <dbReference type="EMBL" id="VYT84494.1"/>
    </source>
</evidence>
<organism evidence="6">
    <name type="scientific">Thomasclavelia ramosa</name>
    <dbReference type="NCBI Taxonomy" id="1547"/>
    <lineage>
        <taxon>Bacteria</taxon>
        <taxon>Bacillati</taxon>
        <taxon>Bacillota</taxon>
        <taxon>Erysipelotrichia</taxon>
        <taxon>Erysipelotrichales</taxon>
        <taxon>Coprobacillaceae</taxon>
        <taxon>Thomasclavelia</taxon>
    </lineage>
</organism>
<feature type="transmembrane region" description="Helical" evidence="5">
    <location>
        <begin position="20"/>
        <end position="39"/>
    </location>
</feature>
<dbReference type="AlphaFoldDB" id="A0A6N2ZXY4"/>
<keyword evidence="2 5" id="KW-0812">Transmembrane</keyword>
<name>A0A6N2ZXY4_9FIRM</name>
<evidence type="ECO:0000256" key="2">
    <source>
        <dbReference type="ARBA" id="ARBA00022692"/>
    </source>
</evidence>
<comment type="subcellular location">
    <subcellularLocation>
        <location evidence="1">Membrane</location>
        <topology evidence="1">Multi-pass membrane protein</topology>
    </subcellularLocation>
</comment>
<evidence type="ECO:0000256" key="5">
    <source>
        <dbReference type="SAM" id="Phobius"/>
    </source>
</evidence>
<dbReference type="GO" id="GO:0016020">
    <property type="term" value="C:membrane"/>
    <property type="evidence" value="ECO:0007669"/>
    <property type="project" value="UniProtKB-SubCell"/>
</dbReference>
<feature type="transmembrane region" description="Helical" evidence="5">
    <location>
        <begin position="253"/>
        <end position="269"/>
    </location>
</feature>
<feature type="transmembrane region" description="Helical" evidence="5">
    <location>
        <begin position="225"/>
        <end position="247"/>
    </location>
</feature>
<sequence>MIKFFKVNIEPNKRLRMIEVIFSIGLCIASIISIGYGLLDINANIEDIQFKQSIQMTRDTDLEDYSEYNTICDVTYINGDKQLIVSYSYEDYVKLDDKTITAYEYETKNGTKLYFDHQNINDQEVQYAYKQVRANELASLFNFGIASLILMLSILIMMLFAKQFTTYEKSWFISIMVLATIFSVVFPEESANGVNGIIIMLLYLLDTFLNILCELLISKQSRYNFLVSVLVEIVEIAICVVLMYRFATMATTLFFWLPIDIISYINWSKHKDDEENELTVVRKLRGYQEVLVIIGIIVWTFVIGYLISGLNIATDFYNNELLETFIIYIDACASAVGIANGLFIFFRLQEQWIAWYICAFLEAVINIISGQYVLLVLKLGYFTNTTYGYIKWSRYIKEHTTEKQAQIS</sequence>
<dbReference type="GO" id="GO:0034257">
    <property type="term" value="F:nicotinamide riboside transmembrane transporter activity"/>
    <property type="evidence" value="ECO:0007669"/>
    <property type="project" value="InterPro"/>
</dbReference>
<feature type="transmembrane region" description="Helical" evidence="5">
    <location>
        <begin position="290"/>
        <end position="313"/>
    </location>
</feature>
<feature type="transmembrane region" description="Helical" evidence="5">
    <location>
        <begin position="170"/>
        <end position="187"/>
    </location>
</feature>
<evidence type="ECO:0000256" key="3">
    <source>
        <dbReference type="ARBA" id="ARBA00022989"/>
    </source>
</evidence>
<feature type="transmembrane region" description="Helical" evidence="5">
    <location>
        <begin position="353"/>
        <end position="374"/>
    </location>
</feature>
<reference evidence="6" key="1">
    <citation type="submission" date="2019-11" db="EMBL/GenBank/DDBJ databases">
        <authorList>
            <person name="Feng L."/>
        </authorList>
    </citation>
    <scope>NUCLEOTIDE SEQUENCE</scope>
    <source>
        <strain evidence="6">CramosumLFYP8</strain>
    </source>
</reference>
<protein>
    <submittedName>
        <fullName evidence="6">Nicotinamide mononucleotide transporter</fullName>
    </submittedName>
</protein>
<accession>A0A6N2ZXY4</accession>
<evidence type="ECO:0000256" key="1">
    <source>
        <dbReference type="ARBA" id="ARBA00004141"/>
    </source>
</evidence>
<dbReference type="InterPro" id="IPR006419">
    <property type="entry name" value="NMN_transpt_PnuC"/>
</dbReference>
<feature type="transmembrane region" description="Helical" evidence="5">
    <location>
        <begin position="325"/>
        <end position="346"/>
    </location>
</feature>
<keyword evidence="4 5" id="KW-0472">Membrane</keyword>
<dbReference type="EMBL" id="CACRTL010000019">
    <property type="protein sequence ID" value="VYT84494.1"/>
    <property type="molecule type" value="Genomic_DNA"/>
</dbReference>
<feature type="transmembrane region" description="Helical" evidence="5">
    <location>
        <begin position="140"/>
        <end position="161"/>
    </location>
</feature>
<proteinExistence type="predicted"/>
<gene>
    <name evidence="6" type="ORF">CRLFYP8_02326</name>
</gene>
<dbReference type="Pfam" id="PF04973">
    <property type="entry name" value="NMN_transporter"/>
    <property type="match status" value="1"/>
</dbReference>
<evidence type="ECO:0000256" key="4">
    <source>
        <dbReference type="ARBA" id="ARBA00023136"/>
    </source>
</evidence>
<dbReference type="RefSeq" id="WP_156635378.1">
    <property type="nucleotide sequence ID" value="NZ_CACRTL010000019.1"/>
</dbReference>